<dbReference type="OrthoDB" id="9800958at2"/>
<dbReference type="Gene3D" id="3.40.1390.10">
    <property type="entry name" value="MurE/MurF, N-terminal domain"/>
    <property type="match status" value="1"/>
</dbReference>
<comment type="similarity">
    <text evidence="2">Belongs to the MurCDEF family. MurE subfamily.</text>
</comment>
<organism evidence="12 13">
    <name type="scientific">Filobacillus milosensis</name>
    <dbReference type="NCBI Taxonomy" id="94137"/>
    <lineage>
        <taxon>Bacteria</taxon>
        <taxon>Bacillati</taxon>
        <taxon>Bacillota</taxon>
        <taxon>Bacilli</taxon>
        <taxon>Bacillales</taxon>
        <taxon>Bacillaceae</taxon>
        <taxon>Filobacillus</taxon>
    </lineage>
</organism>
<dbReference type="Pfam" id="PF02875">
    <property type="entry name" value="Mur_ligase_C"/>
    <property type="match status" value="1"/>
</dbReference>
<dbReference type="SUPFAM" id="SSF53244">
    <property type="entry name" value="MurD-like peptide ligases, peptide-binding domain"/>
    <property type="match status" value="1"/>
</dbReference>
<evidence type="ECO:0000259" key="10">
    <source>
        <dbReference type="Pfam" id="PF02875"/>
    </source>
</evidence>
<evidence type="ECO:0000313" key="13">
    <source>
        <dbReference type="Proteomes" id="UP000297975"/>
    </source>
</evidence>
<dbReference type="PANTHER" id="PTHR23135">
    <property type="entry name" value="MUR LIGASE FAMILY MEMBER"/>
    <property type="match status" value="1"/>
</dbReference>
<comment type="subcellular location">
    <subcellularLocation>
        <location evidence="8">Cytoplasm</location>
    </subcellularLocation>
</comment>
<keyword evidence="3 8" id="KW-0132">Cell division</keyword>
<name>A0A4Y8IGQ6_9BACI</name>
<evidence type="ECO:0000256" key="1">
    <source>
        <dbReference type="ARBA" id="ARBA00004752"/>
    </source>
</evidence>
<reference evidence="12 13" key="1">
    <citation type="submission" date="2019-03" db="EMBL/GenBank/DDBJ databases">
        <authorList>
            <person name="He R.-H."/>
        </authorList>
    </citation>
    <scope>NUCLEOTIDE SEQUENCE [LARGE SCALE GENOMIC DNA]</scope>
    <source>
        <strain evidence="13">SH 714</strain>
    </source>
</reference>
<evidence type="ECO:0000256" key="3">
    <source>
        <dbReference type="ARBA" id="ARBA00022618"/>
    </source>
</evidence>
<dbReference type="PANTHER" id="PTHR23135:SF4">
    <property type="entry name" value="UDP-N-ACETYLMURAMOYL-L-ALANYL-D-GLUTAMATE--2,6-DIAMINOPIMELATE LIGASE MURE HOMOLOG, CHLOROPLASTIC"/>
    <property type="match status" value="1"/>
</dbReference>
<keyword evidence="13" id="KW-1185">Reference proteome</keyword>
<dbReference type="EMBL" id="SOPW01000016">
    <property type="protein sequence ID" value="TFB14627.1"/>
    <property type="molecule type" value="Genomic_DNA"/>
</dbReference>
<dbReference type="InterPro" id="IPR013221">
    <property type="entry name" value="Mur_ligase_cen"/>
</dbReference>
<evidence type="ECO:0000256" key="4">
    <source>
        <dbReference type="ARBA" id="ARBA00022960"/>
    </source>
</evidence>
<comment type="caution">
    <text evidence="12">The sequence shown here is derived from an EMBL/GenBank/DDBJ whole genome shotgun (WGS) entry which is preliminary data.</text>
</comment>
<evidence type="ECO:0000313" key="12">
    <source>
        <dbReference type="EMBL" id="TFB14627.1"/>
    </source>
</evidence>
<evidence type="ECO:0000256" key="2">
    <source>
        <dbReference type="ARBA" id="ARBA00005898"/>
    </source>
</evidence>
<feature type="domain" description="Mur ligase central" evidence="11">
    <location>
        <begin position="107"/>
        <end position="318"/>
    </location>
</feature>
<dbReference type="GO" id="GO:0071555">
    <property type="term" value="P:cell wall organization"/>
    <property type="evidence" value="ECO:0007669"/>
    <property type="project" value="UniProtKB-KW"/>
</dbReference>
<evidence type="ECO:0000256" key="8">
    <source>
        <dbReference type="RuleBase" id="RU004135"/>
    </source>
</evidence>
<protein>
    <submittedName>
        <fullName evidence="12">UDP-N-acetylmuramyl-tripeptide synthetase</fullName>
    </submittedName>
</protein>
<accession>A0A4Y8IGQ6</accession>
<evidence type="ECO:0000256" key="7">
    <source>
        <dbReference type="ARBA" id="ARBA00023316"/>
    </source>
</evidence>
<dbReference type="Pfam" id="PF08245">
    <property type="entry name" value="Mur_ligase_M"/>
    <property type="match status" value="1"/>
</dbReference>
<dbReference type="GO" id="GO:0016881">
    <property type="term" value="F:acid-amino acid ligase activity"/>
    <property type="evidence" value="ECO:0007669"/>
    <property type="project" value="InterPro"/>
</dbReference>
<dbReference type="InterPro" id="IPR000713">
    <property type="entry name" value="Mur_ligase_N"/>
</dbReference>
<dbReference type="RefSeq" id="WP_134340992.1">
    <property type="nucleotide sequence ID" value="NZ_SOPW01000016.1"/>
</dbReference>
<evidence type="ECO:0000256" key="5">
    <source>
        <dbReference type="ARBA" id="ARBA00022984"/>
    </source>
</evidence>
<dbReference type="InterPro" id="IPR005761">
    <property type="entry name" value="UDP-N-AcMur-Glu-dNH2Pim_ligase"/>
</dbReference>
<dbReference type="Proteomes" id="UP000297975">
    <property type="component" value="Unassembled WGS sequence"/>
</dbReference>
<keyword evidence="6 8" id="KW-0131">Cell cycle</keyword>
<feature type="domain" description="Mur ligase N-terminal catalytic" evidence="9">
    <location>
        <begin position="23"/>
        <end position="95"/>
    </location>
</feature>
<dbReference type="GO" id="GO:0008360">
    <property type="term" value="P:regulation of cell shape"/>
    <property type="evidence" value="ECO:0007669"/>
    <property type="project" value="UniProtKB-KW"/>
</dbReference>
<comment type="pathway">
    <text evidence="1 8">Cell wall biogenesis; peptidoglycan biosynthesis.</text>
</comment>
<evidence type="ECO:0000259" key="9">
    <source>
        <dbReference type="Pfam" id="PF01225"/>
    </source>
</evidence>
<dbReference type="AlphaFoldDB" id="A0A4Y8IGQ6"/>
<dbReference type="GO" id="GO:0009252">
    <property type="term" value="P:peptidoglycan biosynthetic process"/>
    <property type="evidence" value="ECO:0007669"/>
    <property type="project" value="UniProtKB-KW"/>
</dbReference>
<dbReference type="InterPro" id="IPR036615">
    <property type="entry name" value="Mur_ligase_C_dom_sf"/>
</dbReference>
<evidence type="ECO:0000256" key="6">
    <source>
        <dbReference type="ARBA" id="ARBA00023306"/>
    </source>
</evidence>
<dbReference type="SUPFAM" id="SSF53623">
    <property type="entry name" value="MurD-like peptide ligases, catalytic domain"/>
    <property type="match status" value="1"/>
</dbReference>
<dbReference type="Gene3D" id="3.90.190.20">
    <property type="entry name" value="Mur ligase, C-terminal domain"/>
    <property type="match status" value="1"/>
</dbReference>
<dbReference type="Pfam" id="PF01225">
    <property type="entry name" value="Mur_ligase"/>
    <property type="match status" value="1"/>
</dbReference>
<keyword evidence="7 8" id="KW-0961">Cell wall biogenesis/degradation</keyword>
<dbReference type="InterPro" id="IPR004101">
    <property type="entry name" value="Mur_ligase_C"/>
</dbReference>
<dbReference type="NCBIfam" id="TIGR01085">
    <property type="entry name" value="murE"/>
    <property type="match status" value="1"/>
</dbReference>
<dbReference type="GO" id="GO:0051301">
    <property type="term" value="P:cell division"/>
    <property type="evidence" value="ECO:0007669"/>
    <property type="project" value="UniProtKB-KW"/>
</dbReference>
<dbReference type="InterPro" id="IPR036565">
    <property type="entry name" value="Mur-like_cat_sf"/>
</dbReference>
<keyword evidence="4 8" id="KW-0133">Cell shape</keyword>
<sequence>MELNKLLQAIDVLKTYNKQNPDITGLAYHSGRVTNGNLFVCMKGLLTDGHKYLEHAVQNGAVAAVVEDVQEDINIPQFVVKNSRIALARLANHFYNEPSKKLNMIGVTATNGKTTTTFMTNTILEEAGLKTGLIGTVAVKYGDYSFPSELTTPESLDLQYYLDQMVKHNVSHVTMEVSSKAQEAHRVEKVDYDIVSLNNVSREHIDDHGSFEDYLEAKSRMIRNASKRSYAILNLDDEYSASLINETKAKVVTFGVENDEGHVACRNLDLSTGRAKFTVEIRKAFGKYPNMIHPQSFDIELSVPGLHSVYNSMVAIMIGLLSGVAIPTIQFALKNFVGVERRFEYIYENDFKVIDDHFANAGNIDVTLKTVERMTYNQFHLVYSIRGGRGPTVNRENAEAIAYWAPELGLKEIFATKSSSHVADKDQVSKDEEEAFLEVIEKAGLKVHVYEELEDAIHNVIQKVKPQDLIILGGAQGMDYGAGLTLQIINDLKPNISEEQLFIPLRNRVAGVTKEQKKLLLKLTPHQ</sequence>
<proteinExistence type="inferred from homology"/>
<feature type="domain" description="Mur ligase C-terminal" evidence="10">
    <location>
        <begin position="341"/>
        <end position="475"/>
    </location>
</feature>
<dbReference type="Gene3D" id="3.40.1190.10">
    <property type="entry name" value="Mur-like, catalytic domain"/>
    <property type="match status" value="1"/>
</dbReference>
<keyword evidence="5 8" id="KW-0573">Peptidoglycan synthesis</keyword>
<dbReference type="SUPFAM" id="SSF63418">
    <property type="entry name" value="MurE/MurF N-terminal domain"/>
    <property type="match status" value="1"/>
</dbReference>
<dbReference type="GO" id="GO:0005524">
    <property type="term" value="F:ATP binding"/>
    <property type="evidence" value="ECO:0007669"/>
    <property type="project" value="InterPro"/>
</dbReference>
<dbReference type="InterPro" id="IPR035911">
    <property type="entry name" value="MurE/MurF_N"/>
</dbReference>
<gene>
    <name evidence="12" type="primary">murE</name>
    <name evidence="12" type="ORF">E3U55_13440</name>
</gene>
<dbReference type="GO" id="GO:0005737">
    <property type="term" value="C:cytoplasm"/>
    <property type="evidence" value="ECO:0007669"/>
    <property type="project" value="UniProtKB-SubCell"/>
</dbReference>
<evidence type="ECO:0000259" key="11">
    <source>
        <dbReference type="Pfam" id="PF08245"/>
    </source>
</evidence>